<organism evidence="1 2">
    <name type="scientific">Lentinus tigrinus ALCF2SS1-6</name>
    <dbReference type="NCBI Taxonomy" id="1328759"/>
    <lineage>
        <taxon>Eukaryota</taxon>
        <taxon>Fungi</taxon>
        <taxon>Dikarya</taxon>
        <taxon>Basidiomycota</taxon>
        <taxon>Agaricomycotina</taxon>
        <taxon>Agaricomycetes</taxon>
        <taxon>Polyporales</taxon>
        <taxon>Polyporaceae</taxon>
        <taxon>Lentinus</taxon>
    </lineage>
</organism>
<dbReference type="OrthoDB" id="2758168at2759"/>
<gene>
    <name evidence="1" type="ORF">L227DRAFT_403899</name>
</gene>
<proteinExistence type="predicted"/>
<protein>
    <submittedName>
        <fullName evidence="1">Uncharacterized protein</fullName>
    </submittedName>
</protein>
<keyword evidence="2" id="KW-1185">Reference proteome</keyword>
<name>A0A5C2RNX7_9APHY</name>
<accession>A0A5C2RNX7</accession>
<dbReference type="Proteomes" id="UP000313359">
    <property type="component" value="Unassembled WGS sequence"/>
</dbReference>
<dbReference type="AlphaFoldDB" id="A0A5C2RNX7"/>
<evidence type="ECO:0000313" key="1">
    <source>
        <dbReference type="EMBL" id="RPD53243.1"/>
    </source>
</evidence>
<sequence>MALAQEHRYPSRCGVSIRSQFLRAFGQPFDLSLAHKLHTFVFVGQKHIAQTRIQKITTFQYGSVMCNVPFLGSVVCCFEPSTLKEHSGTRVAVIRVLRSLKSDPIRPNPSYTGPPLSPQLCPQEGQLLMTPYRRKLQPWAGHVDAKSTPKRVNRTAALAVLFDNALVYGSTA</sequence>
<evidence type="ECO:0000313" key="2">
    <source>
        <dbReference type="Proteomes" id="UP000313359"/>
    </source>
</evidence>
<reference evidence="1" key="1">
    <citation type="journal article" date="2018" name="Genome Biol. Evol.">
        <title>Genomics and development of Lentinus tigrinus, a white-rot wood-decaying mushroom with dimorphic fruiting bodies.</title>
        <authorList>
            <person name="Wu B."/>
            <person name="Xu Z."/>
            <person name="Knudson A."/>
            <person name="Carlson A."/>
            <person name="Chen N."/>
            <person name="Kovaka S."/>
            <person name="LaButti K."/>
            <person name="Lipzen A."/>
            <person name="Pennachio C."/>
            <person name="Riley R."/>
            <person name="Schakwitz W."/>
            <person name="Umezawa K."/>
            <person name="Ohm R.A."/>
            <person name="Grigoriev I.V."/>
            <person name="Nagy L.G."/>
            <person name="Gibbons J."/>
            <person name="Hibbett D."/>
        </authorList>
    </citation>
    <scope>NUCLEOTIDE SEQUENCE [LARGE SCALE GENOMIC DNA]</scope>
    <source>
        <strain evidence="1">ALCF2SS1-6</strain>
    </source>
</reference>
<dbReference type="EMBL" id="ML122326">
    <property type="protein sequence ID" value="RPD53243.1"/>
    <property type="molecule type" value="Genomic_DNA"/>
</dbReference>